<dbReference type="AlphaFoldDB" id="A0A0C5WD08"/>
<keyword evidence="7" id="KW-1185">Reference proteome</keyword>
<comment type="subcellular location">
    <subcellularLocation>
        <location evidence="1">Cell outer membrane</location>
    </subcellularLocation>
</comment>
<dbReference type="PATRIC" id="fig|1454006.5.peg.2398"/>
<proteinExistence type="predicted"/>
<feature type="domain" description="Outer membrane protein beta-barrel" evidence="5">
    <location>
        <begin position="375"/>
        <end position="783"/>
    </location>
</feature>
<dbReference type="SUPFAM" id="SSF49464">
    <property type="entry name" value="Carboxypeptidase regulatory domain-like"/>
    <property type="match status" value="1"/>
</dbReference>
<evidence type="ECO:0000259" key="5">
    <source>
        <dbReference type="Pfam" id="PF14905"/>
    </source>
</evidence>
<dbReference type="GO" id="GO:0009279">
    <property type="term" value="C:cell outer membrane"/>
    <property type="evidence" value="ECO:0007669"/>
    <property type="project" value="UniProtKB-SubCell"/>
</dbReference>
<dbReference type="Gene3D" id="2.60.40.1120">
    <property type="entry name" value="Carboxypeptidase-like, regulatory domain"/>
    <property type="match status" value="1"/>
</dbReference>
<evidence type="ECO:0000256" key="2">
    <source>
        <dbReference type="ARBA" id="ARBA00023136"/>
    </source>
</evidence>
<dbReference type="Gene3D" id="2.40.170.20">
    <property type="entry name" value="TonB-dependent receptor, beta-barrel domain"/>
    <property type="match status" value="1"/>
</dbReference>
<gene>
    <name evidence="6" type="ORF">AW14_12085</name>
</gene>
<protein>
    <recommendedName>
        <fullName evidence="5">Outer membrane protein beta-barrel domain-containing protein</fullName>
    </recommendedName>
</protein>
<evidence type="ECO:0000256" key="4">
    <source>
        <dbReference type="SAM" id="SignalP"/>
    </source>
</evidence>
<dbReference type="InterPro" id="IPR036942">
    <property type="entry name" value="Beta-barrel_TonB_sf"/>
</dbReference>
<dbReference type="Pfam" id="PF14905">
    <property type="entry name" value="OMP_b-brl_3"/>
    <property type="match status" value="1"/>
</dbReference>
<accession>A0A0C5WD08</accession>
<evidence type="ECO:0000256" key="3">
    <source>
        <dbReference type="ARBA" id="ARBA00023237"/>
    </source>
</evidence>
<evidence type="ECO:0000256" key="1">
    <source>
        <dbReference type="ARBA" id="ARBA00004442"/>
    </source>
</evidence>
<dbReference type="Proteomes" id="UP000032229">
    <property type="component" value="Chromosome"/>
</dbReference>
<dbReference type="KEGG" id="sze:AW14_12085"/>
<name>A0A0C5WD08_9FLAO</name>
<dbReference type="InterPro" id="IPR008969">
    <property type="entry name" value="CarboxyPept-like_regulatory"/>
</dbReference>
<dbReference type="InterPro" id="IPR041700">
    <property type="entry name" value="OMP_b-brl_3"/>
</dbReference>
<keyword evidence="3" id="KW-0998">Cell outer membrane</keyword>
<keyword evidence="2" id="KW-0472">Membrane</keyword>
<dbReference type="HOGENOM" id="CLU_017617_1_0_10"/>
<organism evidence="6 7">
    <name type="scientific">Siansivirga zeaxanthinifaciens CC-SAMT-1</name>
    <dbReference type="NCBI Taxonomy" id="1454006"/>
    <lineage>
        <taxon>Bacteria</taxon>
        <taxon>Pseudomonadati</taxon>
        <taxon>Bacteroidota</taxon>
        <taxon>Flavobacteriia</taxon>
        <taxon>Flavobacteriales</taxon>
        <taxon>Flavobacteriaceae</taxon>
        <taxon>Siansivirga</taxon>
    </lineage>
</organism>
<evidence type="ECO:0000313" key="7">
    <source>
        <dbReference type="Proteomes" id="UP000032229"/>
    </source>
</evidence>
<dbReference type="Pfam" id="PF13715">
    <property type="entry name" value="CarbopepD_reg_2"/>
    <property type="match status" value="1"/>
</dbReference>
<feature type="chain" id="PRO_5002191698" description="Outer membrane protein beta-barrel domain-containing protein" evidence="4">
    <location>
        <begin position="20"/>
        <end position="808"/>
    </location>
</feature>
<feature type="signal peptide" evidence="4">
    <location>
        <begin position="1"/>
        <end position="19"/>
    </location>
</feature>
<evidence type="ECO:0000313" key="6">
    <source>
        <dbReference type="EMBL" id="AJR04948.1"/>
    </source>
</evidence>
<dbReference type="RefSeq" id="WP_044638992.1">
    <property type="nucleotide sequence ID" value="NZ_CP007202.1"/>
</dbReference>
<dbReference type="STRING" id="1454006.AW14_12085"/>
<sequence length="808" mass="93632">MCKTLRFYLIFLLCFNAFSQDFNVRGKILDEQKIPIPFANISISKDNESKVFTGTTSLENGDFIIENLQPSNYTLNVSYLGYEAVVMYFNLNENIILKDIILKERIQSLDGVTIVSKKPTIKRLVDRVVFNVENSTLSNDNVLTILKHTPGVFVSEESITVKNTKSIVYINDKRVHLSAMDLQNLLEGTSAVNIKSIEVISNPPAKYDAEGGAIINIVTSKNIISGYNGNVYGNFKQGFKFPKYSLGTSHFFKTEKLDMYFNYNFTPREDFRIIDESINFISNNQVSSRWESDFEKTTKSANNNFNANIDFEIDKNNSLSFASNIMVAPRRQTKTDRNTITEIYSASNVLDSILQANNKLVEETINLAFTLDYKHAFKKEGEQLLVSLHHTNYDNSNFQDVNTGYFYPDMTSAFRNNRFQTFTSQYIKLFTGQVDFELPLNNGAHFETGAKITSIDSDNILKQFTVENNVKTEDLNNTDTFLYNETNYAFYISYSHDWEHWSFKSGIRSEYTDILGESVSTNQTNSNKYLKIFPNINLLNRINESNEIYFNYKKRIFRPSYMQLNPFKYYQNDYSYVTGDPNLKPQIDDVFILGYTFNKKYTFEAFYRFENNTALQIVFQDNASNILKYINSNIDRNISYGLDFTTYTSISKDWNIYVLSSIFNNDNKFVALESNNALQKNNQWSFYGQFVNYFSFLKDKTLTADLAIQYISTIAEGPTFSSERLGVDLNLRKTLWNERASLSIGMMDIFNTQNFNQTTRYLNQDIYMKSNSENRLFVFGFNYKFGNSKLETNNRSIELDERDRLESK</sequence>
<dbReference type="OrthoDB" id="8764943at2"/>
<reference evidence="6 7" key="1">
    <citation type="submission" date="2014-02" db="EMBL/GenBank/DDBJ databases">
        <authorList>
            <person name="Young C.-C."/>
            <person name="Hameed A."/>
            <person name="Huang H.-C."/>
            <person name="Shahina M."/>
        </authorList>
    </citation>
    <scope>NUCLEOTIDE SEQUENCE [LARGE SCALE GENOMIC DNA]</scope>
    <source>
        <strain evidence="6 7">CC-SAMT-1</strain>
    </source>
</reference>
<dbReference type="SUPFAM" id="SSF56935">
    <property type="entry name" value="Porins"/>
    <property type="match status" value="1"/>
</dbReference>
<dbReference type="EMBL" id="CP007202">
    <property type="protein sequence ID" value="AJR04948.1"/>
    <property type="molecule type" value="Genomic_DNA"/>
</dbReference>
<keyword evidence="4" id="KW-0732">Signal</keyword>